<dbReference type="PANTHER" id="PTHR42905:SF2">
    <property type="entry name" value="PHOSPHOENOLPYRUVATE CARBOXYLASE FAMILY PROTEIN"/>
    <property type="match status" value="1"/>
</dbReference>
<dbReference type="Proteomes" id="UP000265515">
    <property type="component" value="Unassembled WGS sequence"/>
</dbReference>
<dbReference type="EMBL" id="BFEA01000031">
    <property type="protein sequence ID" value="GBG62653.1"/>
    <property type="molecule type" value="Genomic_DNA"/>
</dbReference>
<dbReference type="PANTHER" id="PTHR42905">
    <property type="entry name" value="PHOSPHOENOLPYRUVATE CARBOXYLASE"/>
    <property type="match status" value="1"/>
</dbReference>
<protein>
    <recommendedName>
        <fullName evidence="3">Isocitrate lyase</fullName>
    </recommendedName>
</protein>
<evidence type="ECO:0000313" key="1">
    <source>
        <dbReference type="EMBL" id="GBG62653.1"/>
    </source>
</evidence>
<sequence length="324" mass="34691">MGGQDRSACADKDAKSAINVATSGLFHPLVNGARKAARLRELLTSVPGLHQAPCCHDAISARMVEMAGFELSLMSGFCVSASRIGMPDCGVISYGENVEQASLIASAVSIPIIGDADTGFGNPVNVKRTVRGYMQAGVAGILIEDQVMPKACGHTKGKGVVSREEAVMRIRAAVDARDECDGDIVIVARSDARQAVSFEEALWRVQAFADAGADVVFIDALASVEEMKSFCRDVCPGTPKMANMLEGGGKTPILNPKELEEVGFKAVVYPLSLLAVSVRAMQNALQTLKKGEMPPPSVLPSFEEFKDIVGFNKYYAEEERYRIK</sequence>
<proteinExistence type="predicted"/>
<dbReference type="GO" id="GO:0003824">
    <property type="term" value="F:catalytic activity"/>
    <property type="evidence" value="ECO:0007669"/>
    <property type="project" value="InterPro"/>
</dbReference>
<dbReference type="STRING" id="69332.A0A388JY72"/>
<dbReference type="CDD" id="cd00377">
    <property type="entry name" value="ICL_PEPM"/>
    <property type="match status" value="1"/>
</dbReference>
<evidence type="ECO:0008006" key="3">
    <source>
        <dbReference type="Google" id="ProtNLM"/>
    </source>
</evidence>
<organism evidence="1 2">
    <name type="scientific">Chara braunii</name>
    <name type="common">Braun's stonewort</name>
    <dbReference type="NCBI Taxonomy" id="69332"/>
    <lineage>
        <taxon>Eukaryota</taxon>
        <taxon>Viridiplantae</taxon>
        <taxon>Streptophyta</taxon>
        <taxon>Charophyceae</taxon>
        <taxon>Charales</taxon>
        <taxon>Characeae</taxon>
        <taxon>Chara</taxon>
    </lineage>
</organism>
<name>A0A388JY72_CHABU</name>
<dbReference type="OrthoDB" id="1923844at2759"/>
<evidence type="ECO:0000313" key="2">
    <source>
        <dbReference type="Proteomes" id="UP000265515"/>
    </source>
</evidence>
<dbReference type="InterPro" id="IPR039556">
    <property type="entry name" value="ICL/PEPM"/>
</dbReference>
<dbReference type="InterPro" id="IPR015813">
    <property type="entry name" value="Pyrv/PenolPyrv_kinase-like_dom"/>
</dbReference>
<dbReference type="Gene3D" id="3.20.20.60">
    <property type="entry name" value="Phosphoenolpyruvate-binding domains"/>
    <property type="match status" value="1"/>
</dbReference>
<accession>A0A388JY72</accession>
<reference evidence="1 2" key="1">
    <citation type="journal article" date="2018" name="Cell">
        <title>The Chara Genome: Secondary Complexity and Implications for Plant Terrestrialization.</title>
        <authorList>
            <person name="Nishiyama T."/>
            <person name="Sakayama H."/>
            <person name="Vries J.D."/>
            <person name="Buschmann H."/>
            <person name="Saint-Marcoux D."/>
            <person name="Ullrich K.K."/>
            <person name="Haas F.B."/>
            <person name="Vanderstraeten L."/>
            <person name="Becker D."/>
            <person name="Lang D."/>
            <person name="Vosolsobe S."/>
            <person name="Rombauts S."/>
            <person name="Wilhelmsson P.K.I."/>
            <person name="Janitza P."/>
            <person name="Kern R."/>
            <person name="Heyl A."/>
            <person name="Rumpler F."/>
            <person name="Villalobos L.I.A.C."/>
            <person name="Clay J.M."/>
            <person name="Skokan R."/>
            <person name="Toyoda A."/>
            <person name="Suzuki Y."/>
            <person name="Kagoshima H."/>
            <person name="Schijlen E."/>
            <person name="Tajeshwar N."/>
            <person name="Catarino B."/>
            <person name="Hetherington A.J."/>
            <person name="Saltykova A."/>
            <person name="Bonnot C."/>
            <person name="Breuninger H."/>
            <person name="Symeonidi A."/>
            <person name="Radhakrishnan G.V."/>
            <person name="Van Nieuwerburgh F."/>
            <person name="Deforce D."/>
            <person name="Chang C."/>
            <person name="Karol K.G."/>
            <person name="Hedrich R."/>
            <person name="Ulvskov P."/>
            <person name="Glockner G."/>
            <person name="Delwiche C.F."/>
            <person name="Petrasek J."/>
            <person name="Van de Peer Y."/>
            <person name="Friml J."/>
            <person name="Beilby M."/>
            <person name="Dolan L."/>
            <person name="Kohara Y."/>
            <person name="Sugano S."/>
            <person name="Fujiyama A."/>
            <person name="Delaux P.-M."/>
            <person name="Quint M."/>
            <person name="TheiBen G."/>
            <person name="Hagemann M."/>
            <person name="Harholt J."/>
            <person name="Dunand C."/>
            <person name="Zachgo S."/>
            <person name="Langdale J."/>
            <person name="Maumus F."/>
            <person name="Straeten D.V.D."/>
            <person name="Gould S.B."/>
            <person name="Rensing S.A."/>
        </authorList>
    </citation>
    <scope>NUCLEOTIDE SEQUENCE [LARGE SCALE GENOMIC DNA]</scope>
    <source>
        <strain evidence="1 2">S276</strain>
    </source>
</reference>
<dbReference type="OMA" id="QFVICAR"/>
<keyword evidence="2" id="KW-1185">Reference proteome</keyword>
<comment type="caution">
    <text evidence="1">The sequence shown here is derived from an EMBL/GenBank/DDBJ whole genome shotgun (WGS) entry which is preliminary data.</text>
</comment>
<dbReference type="Gramene" id="GBG62653">
    <property type="protein sequence ID" value="GBG62653"/>
    <property type="gene ID" value="CBR_g31672"/>
</dbReference>
<dbReference type="InterPro" id="IPR040442">
    <property type="entry name" value="Pyrv_kinase-like_dom_sf"/>
</dbReference>
<gene>
    <name evidence="1" type="ORF">CBR_g31672</name>
</gene>
<dbReference type="AlphaFoldDB" id="A0A388JY72"/>
<dbReference type="SUPFAM" id="SSF51621">
    <property type="entry name" value="Phosphoenolpyruvate/pyruvate domain"/>
    <property type="match status" value="1"/>
</dbReference>
<dbReference type="Pfam" id="PF13714">
    <property type="entry name" value="PEP_mutase"/>
    <property type="match status" value="1"/>
</dbReference>